<feature type="domain" description="RNA 2-O ribose methyltransferase substrate binding" evidence="10">
    <location>
        <begin position="67"/>
        <end position="149"/>
    </location>
</feature>
<reference evidence="11" key="2">
    <citation type="submission" date="2023-04" db="EMBL/GenBank/DDBJ databases">
        <authorList>
            <person name="Bu L."/>
            <person name="Lu L."/>
            <person name="Laidemitt M.R."/>
            <person name="Zhang S.M."/>
            <person name="Mutuku M."/>
            <person name="Mkoji G."/>
            <person name="Steinauer M."/>
            <person name="Loker E.S."/>
        </authorList>
    </citation>
    <scope>NUCLEOTIDE SEQUENCE</scope>
    <source>
        <strain evidence="11">KasaAsao</strain>
        <tissue evidence="11">Whole Snail</tissue>
    </source>
</reference>
<comment type="caution">
    <text evidence="11">The sequence shown here is derived from an EMBL/GenBank/DDBJ whole genome shotgun (WGS) entry which is preliminary data.</text>
</comment>
<evidence type="ECO:0000256" key="2">
    <source>
        <dbReference type="ARBA" id="ARBA00007228"/>
    </source>
</evidence>
<dbReference type="SUPFAM" id="SSF75217">
    <property type="entry name" value="alpha/beta knot"/>
    <property type="match status" value="1"/>
</dbReference>
<accession>A0AAD8BVG3</accession>
<keyword evidence="5" id="KW-0808">Transferase</keyword>
<reference evidence="11" key="1">
    <citation type="journal article" date="2023" name="PLoS Negl. Trop. Dis.">
        <title>A genome sequence for Biomphalaria pfeifferi, the major vector snail for the human-infecting parasite Schistosoma mansoni.</title>
        <authorList>
            <person name="Bu L."/>
            <person name="Lu L."/>
            <person name="Laidemitt M.R."/>
            <person name="Zhang S.M."/>
            <person name="Mutuku M."/>
            <person name="Mkoji G."/>
            <person name="Steinauer M."/>
            <person name="Loker E.S."/>
        </authorList>
    </citation>
    <scope>NUCLEOTIDE SEQUENCE</scope>
    <source>
        <strain evidence="11">KasaAsao</strain>
    </source>
</reference>
<dbReference type="Pfam" id="PF00588">
    <property type="entry name" value="SpoU_methylase"/>
    <property type="match status" value="1"/>
</dbReference>
<dbReference type="Pfam" id="PF08032">
    <property type="entry name" value="SpoU_sub_bind"/>
    <property type="match status" value="1"/>
</dbReference>
<dbReference type="InterPro" id="IPR047261">
    <property type="entry name" value="MRM1_MeTrfase_dom"/>
</dbReference>
<dbReference type="NCBIfam" id="TIGR00186">
    <property type="entry name" value="rRNA_methyl_3"/>
    <property type="match status" value="1"/>
</dbReference>
<evidence type="ECO:0000256" key="3">
    <source>
        <dbReference type="ARBA" id="ARBA00022552"/>
    </source>
</evidence>
<dbReference type="Gene3D" id="3.30.1330.30">
    <property type="match status" value="1"/>
</dbReference>
<organism evidence="11 12">
    <name type="scientific">Biomphalaria pfeifferi</name>
    <name type="common">Bloodfluke planorb</name>
    <name type="synonym">Freshwater snail</name>
    <dbReference type="NCBI Taxonomy" id="112525"/>
    <lineage>
        <taxon>Eukaryota</taxon>
        <taxon>Metazoa</taxon>
        <taxon>Spiralia</taxon>
        <taxon>Lophotrochozoa</taxon>
        <taxon>Mollusca</taxon>
        <taxon>Gastropoda</taxon>
        <taxon>Heterobranchia</taxon>
        <taxon>Euthyneura</taxon>
        <taxon>Panpulmonata</taxon>
        <taxon>Hygrophila</taxon>
        <taxon>Lymnaeoidea</taxon>
        <taxon>Planorbidae</taxon>
        <taxon>Biomphalaria</taxon>
    </lineage>
</organism>
<keyword evidence="4 11" id="KW-0489">Methyltransferase</keyword>
<dbReference type="InterPro" id="IPR029064">
    <property type="entry name" value="Ribosomal_eL30-like_sf"/>
</dbReference>
<dbReference type="InterPro" id="IPR029028">
    <property type="entry name" value="Alpha/beta_knot_MTases"/>
</dbReference>
<proteinExistence type="inferred from homology"/>
<evidence type="ECO:0000256" key="8">
    <source>
        <dbReference type="ARBA" id="ARBA00023128"/>
    </source>
</evidence>
<evidence type="ECO:0000259" key="10">
    <source>
        <dbReference type="SMART" id="SM00967"/>
    </source>
</evidence>
<evidence type="ECO:0000256" key="1">
    <source>
        <dbReference type="ARBA" id="ARBA00004173"/>
    </source>
</evidence>
<dbReference type="InterPro" id="IPR029026">
    <property type="entry name" value="tRNA_m1G_MTases_N"/>
</dbReference>
<dbReference type="PANTHER" id="PTHR46103">
    <property type="entry name" value="RRNA METHYLTRANSFERASE 1, MITOCHONDRIAL"/>
    <property type="match status" value="1"/>
</dbReference>
<protein>
    <recommendedName>
        <fullName evidence="9">rRNA methyltransferase 1, mitochondrial</fullName>
    </recommendedName>
</protein>
<dbReference type="InterPro" id="IPR047182">
    <property type="entry name" value="MRM1"/>
</dbReference>
<dbReference type="Gene3D" id="3.40.1280.10">
    <property type="match status" value="1"/>
</dbReference>
<dbReference type="PANTHER" id="PTHR46103:SF1">
    <property type="entry name" value="RRNA METHYLTRANSFERASE 1, MITOCHONDRIAL"/>
    <property type="match status" value="1"/>
</dbReference>
<name>A0AAD8BVG3_BIOPF</name>
<comment type="subcellular location">
    <subcellularLocation>
        <location evidence="1">Mitochondrion</location>
    </subcellularLocation>
</comment>
<evidence type="ECO:0000256" key="4">
    <source>
        <dbReference type="ARBA" id="ARBA00022603"/>
    </source>
</evidence>
<keyword evidence="7" id="KW-0809">Transit peptide</keyword>
<dbReference type="GO" id="GO:0003723">
    <property type="term" value="F:RNA binding"/>
    <property type="evidence" value="ECO:0007669"/>
    <property type="project" value="InterPro"/>
</dbReference>
<dbReference type="GO" id="GO:0005739">
    <property type="term" value="C:mitochondrion"/>
    <property type="evidence" value="ECO:0007669"/>
    <property type="project" value="UniProtKB-SubCell"/>
</dbReference>
<keyword evidence="12" id="KW-1185">Reference proteome</keyword>
<evidence type="ECO:0000313" key="12">
    <source>
        <dbReference type="Proteomes" id="UP001233172"/>
    </source>
</evidence>
<dbReference type="EMBL" id="JASAOG010000035">
    <property type="protein sequence ID" value="KAK0060570.1"/>
    <property type="molecule type" value="Genomic_DNA"/>
</dbReference>
<evidence type="ECO:0000256" key="9">
    <source>
        <dbReference type="ARBA" id="ARBA00034881"/>
    </source>
</evidence>
<keyword evidence="8" id="KW-0496">Mitochondrion</keyword>
<dbReference type="SUPFAM" id="SSF55315">
    <property type="entry name" value="L30e-like"/>
    <property type="match status" value="1"/>
</dbReference>
<sequence length="331" mass="36199">MNKKLHTFVNSITLATKNTKFIDGSSKQQLLYSTSASSIPSYNYGLSGHAKYKRSLGNNLPSVKGEVLFGLHPVLLALKSQKREKIHGIFIEDKFQNEGSQHKVKSEILEVASLCKVPVFIVKADVLQQLSGSRPHQGVCLDVSFLKITEWSDQQSLPRTSSLPFWLLLHNIQDPMNFGAILRTAYYLGLDNIVFPSVNSCKLSPVVSKASAGAMEVSSLINIPVTSSETLFCKWWHHQGGQVVGTGTGPNTKTVDINSFHMTEPTLLILGNEGSGMGTQLENICDIVVSIPGSNTSVDSLNVSVAAGILMHWIKSSRNNRQNFSAQETEV</sequence>
<comment type="similarity">
    <text evidence="2">Belongs to the class IV-like SAM-binding methyltransferase superfamily. RNA methyltransferase TrmH family.</text>
</comment>
<evidence type="ECO:0000313" key="11">
    <source>
        <dbReference type="EMBL" id="KAK0060570.1"/>
    </source>
</evidence>
<dbReference type="InterPro" id="IPR001537">
    <property type="entry name" value="SpoU_MeTrfase"/>
</dbReference>
<keyword evidence="3" id="KW-0698">rRNA processing</keyword>
<keyword evidence="6" id="KW-0949">S-adenosyl-L-methionine</keyword>
<dbReference type="InterPro" id="IPR004441">
    <property type="entry name" value="rRNA_MeTrfase_TrmH"/>
</dbReference>
<dbReference type="AlphaFoldDB" id="A0AAD8BVG3"/>
<evidence type="ECO:0000256" key="6">
    <source>
        <dbReference type="ARBA" id="ARBA00022691"/>
    </source>
</evidence>
<dbReference type="GO" id="GO:0016435">
    <property type="term" value="F:rRNA (guanine) methyltransferase activity"/>
    <property type="evidence" value="ECO:0007669"/>
    <property type="project" value="TreeGrafter"/>
</dbReference>
<evidence type="ECO:0000256" key="5">
    <source>
        <dbReference type="ARBA" id="ARBA00022679"/>
    </source>
</evidence>
<dbReference type="SMART" id="SM00967">
    <property type="entry name" value="SpoU_sub_bind"/>
    <property type="match status" value="1"/>
</dbReference>
<dbReference type="InterPro" id="IPR013123">
    <property type="entry name" value="SpoU_subst-bd"/>
</dbReference>
<evidence type="ECO:0000256" key="7">
    <source>
        <dbReference type="ARBA" id="ARBA00022946"/>
    </source>
</evidence>
<dbReference type="Proteomes" id="UP001233172">
    <property type="component" value="Unassembled WGS sequence"/>
</dbReference>
<gene>
    <name evidence="11" type="ORF">Bpfe_010083</name>
</gene>
<dbReference type="CDD" id="cd18105">
    <property type="entry name" value="SpoU-like_MRM1"/>
    <property type="match status" value="1"/>
</dbReference>